<evidence type="ECO:0000313" key="3">
    <source>
        <dbReference type="Proteomes" id="UP000516181"/>
    </source>
</evidence>
<feature type="transmembrane region" description="Helical" evidence="1">
    <location>
        <begin position="32"/>
        <end position="50"/>
    </location>
</feature>
<accession>A0A7H0EVW5</accession>
<keyword evidence="2" id="KW-0614">Plasmid</keyword>
<evidence type="ECO:0000313" key="2">
    <source>
        <dbReference type="EMBL" id="QNP27931.1"/>
    </source>
</evidence>
<keyword evidence="1" id="KW-1133">Transmembrane helix</keyword>
<reference evidence="2 3" key="1">
    <citation type="submission" date="2020-08" db="EMBL/GenBank/DDBJ databases">
        <title>Complete genome sequence of Klebsiella pneumoniae KP2757.</title>
        <authorList>
            <person name="Zhang X."/>
        </authorList>
    </citation>
    <scope>NUCLEOTIDE SEQUENCE [LARGE SCALE GENOMIC DNA]</scope>
    <source>
        <strain evidence="2 3">KP2757</strain>
        <plasmid evidence="2 3">p2757-346</plasmid>
    </source>
</reference>
<organism evidence="2 3">
    <name type="scientific">Klebsiella variicola</name>
    <dbReference type="NCBI Taxonomy" id="244366"/>
    <lineage>
        <taxon>Bacteria</taxon>
        <taxon>Pseudomonadati</taxon>
        <taxon>Pseudomonadota</taxon>
        <taxon>Gammaproteobacteria</taxon>
        <taxon>Enterobacterales</taxon>
        <taxon>Enterobacteriaceae</taxon>
        <taxon>Klebsiella/Raoultella group</taxon>
        <taxon>Klebsiella</taxon>
        <taxon>Klebsiella pneumoniae complex</taxon>
    </lineage>
</organism>
<keyword evidence="1" id="KW-0812">Transmembrane</keyword>
<dbReference type="EMBL" id="CP060810">
    <property type="protein sequence ID" value="QNP27931.1"/>
    <property type="molecule type" value="Genomic_DNA"/>
</dbReference>
<dbReference type="Proteomes" id="UP000516181">
    <property type="component" value="Plasmid p2757-346"/>
</dbReference>
<dbReference type="AlphaFoldDB" id="A0A7H0EVW5"/>
<proteinExistence type="predicted"/>
<gene>
    <name evidence="2" type="ORF">IAP99_27725</name>
</gene>
<dbReference type="RefSeq" id="WP_024266211.1">
    <property type="nucleotide sequence ID" value="NZ_CAKLOR010000003.1"/>
</dbReference>
<sequence length="133" mass="15279">MKTLELSKNSYDRGSYMRMKIISNSSSHSAHYIYTSFIIILSLLVAYFLAKELSKTDEPATKQELIDIIEATPCALEPISRAIEQNPISIVRANSIAIQCQRNILRSEVINEQREALNEQKQALKYVEKDEWQ</sequence>
<name>A0A7H0EVW5_KLEVA</name>
<geneLocation type="plasmid" evidence="2 3">
    <name>p2757-346</name>
</geneLocation>
<keyword evidence="1" id="KW-0472">Membrane</keyword>
<protein>
    <submittedName>
        <fullName evidence="2">Uncharacterized protein</fullName>
    </submittedName>
</protein>
<evidence type="ECO:0000256" key="1">
    <source>
        <dbReference type="SAM" id="Phobius"/>
    </source>
</evidence>
<dbReference type="GeneID" id="93756848"/>